<dbReference type="AlphaFoldDB" id="A6P1R1"/>
<organism evidence="2 3">
    <name type="scientific">Pseudoflavonifractor capillosus ATCC 29799</name>
    <dbReference type="NCBI Taxonomy" id="411467"/>
    <lineage>
        <taxon>Bacteria</taxon>
        <taxon>Bacillati</taxon>
        <taxon>Bacillota</taxon>
        <taxon>Clostridia</taxon>
        <taxon>Eubacteriales</taxon>
        <taxon>Oscillospiraceae</taxon>
        <taxon>Pseudoflavonifractor</taxon>
    </lineage>
</organism>
<protein>
    <submittedName>
        <fullName evidence="2">Uncharacterized protein</fullName>
    </submittedName>
</protein>
<evidence type="ECO:0000256" key="1">
    <source>
        <dbReference type="SAM" id="MobiDB-lite"/>
    </source>
</evidence>
<reference evidence="2 3" key="2">
    <citation type="submission" date="2007-06" db="EMBL/GenBank/DDBJ databases">
        <title>Draft genome sequence of Pseudoflavonifractor capillosus ATCC 29799.</title>
        <authorList>
            <person name="Sudarsanam P."/>
            <person name="Ley R."/>
            <person name="Guruge J."/>
            <person name="Turnbaugh P.J."/>
            <person name="Mahowald M."/>
            <person name="Liep D."/>
            <person name="Gordon J."/>
        </authorList>
    </citation>
    <scope>NUCLEOTIDE SEQUENCE [LARGE SCALE GENOMIC DNA]</scope>
    <source>
        <strain evidence="2 3">ATCC 29799</strain>
    </source>
</reference>
<gene>
    <name evidence="2" type="ORF">BACCAP_04433</name>
</gene>
<keyword evidence="3" id="KW-1185">Reference proteome</keyword>
<dbReference type="Proteomes" id="UP000003639">
    <property type="component" value="Unassembled WGS sequence"/>
</dbReference>
<proteinExistence type="predicted"/>
<evidence type="ECO:0000313" key="2">
    <source>
        <dbReference type="EMBL" id="EDM97953.1"/>
    </source>
</evidence>
<accession>A6P1R1</accession>
<dbReference type="STRING" id="411467.BACCAP_04433"/>
<comment type="caution">
    <text evidence="2">The sequence shown here is derived from an EMBL/GenBank/DDBJ whole genome shotgun (WGS) entry which is preliminary data.</text>
</comment>
<sequence length="35" mass="3520">MTESVSGGGHKKDARTGTGLCGRIKGTDRGQTAVS</sequence>
<evidence type="ECO:0000313" key="3">
    <source>
        <dbReference type="Proteomes" id="UP000003639"/>
    </source>
</evidence>
<dbReference type="EMBL" id="AAXG02000047">
    <property type="protein sequence ID" value="EDM97953.1"/>
    <property type="molecule type" value="Genomic_DNA"/>
</dbReference>
<feature type="region of interest" description="Disordered" evidence="1">
    <location>
        <begin position="1"/>
        <end position="35"/>
    </location>
</feature>
<name>A6P1R1_9FIRM</name>
<reference evidence="2 3" key="1">
    <citation type="submission" date="2007-04" db="EMBL/GenBank/DDBJ databases">
        <authorList>
            <person name="Fulton L."/>
            <person name="Clifton S."/>
            <person name="Fulton B."/>
            <person name="Xu J."/>
            <person name="Minx P."/>
            <person name="Pepin K.H."/>
            <person name="Johnson M."/>
            <person name="Thiruvilangam P."/>
            <person name="Bhonagiri V."/>
            <person name="Nash W.E."/>
            <person name="Mardis E.R."/>
            <person name="Wilson R.K."/>
        </authorList>
    </citation>
    <scope>NUCLEOTIDE SEQUENCE [LARGE SCALE GENOMIC DNA]</scope>
    <source>
        <strain evidence="2 3">ATCC 29799</strain>
    </source>
</reference>